<proteinExistence type="predicted"/>
<name>F7NNW8_9FIRM</name>
<dbReference type="PANTHER" id="PTHR39431:SF1">
    <property type="entry name" value="FRPA_C-RELATED PROTEIN"/>
    <property type="match status" value="1"/>
</dbReference>
<dbReference type="eggNOG" id="COG0739">
    <property type="taxonomic scope" value="Bacteria"/>
</dbReference>
<dbReference type="Proteomes" id="UP000003240">
    <property type="component" value="Unassembled WGS sequence"/>
</dbReference>
<evidence type="ECO:0000313" key="2">
    <source>
        <dbReference type="Proteomes" id="UP000003240"/>
    </source>
</evidence>
<gene>
    <name evidence="1" type="ORF">ALO_19047</name>
</gene>
<dbReference type="STRING" id="1009370.ALO_19047"/>
<reference evidence="1 2" key="1">
    <citation type="journal article" date="2011" name="EMBO J.">
        <title>Structural diversity of bacterial flagellar motors.</title>
        <authorList>
            <person name="Chen S."/>
            <person name="Beeby M."/>
            <person name="Murphy G.E."/>
            <person name="Leadbetter J.R."/>
            <person name="Hendrixson D.R."/>
            <person name="Briegel A."/>
            <person name="Li Z."/>
            <person name="Shi J."/>
            <person name="Tocheva E.I."/>
            <person name="Muller A."/>
            <person name="Dobro M.J."/>
            <person name="Jensen G.J."/>
        </authorList>
    </citation>
    <scope>NUCLEOTIDE SEQUENCE [LARGE SCALE GENOMIC DNA]</scope>
    <source>
        <strain evidence="1 2">DSM 6540</strain>
    </source>
</reference>
<comment type="caution">
    <text evidence="1">The sequence shown here is derived from an EMBL/GenBank/DDBJ whole genome shotgun (WGS) entry which is preliminary data.</text>
</comment>
<sequence>MKIANSAVCLSGRHSLVEKDESRESIQIWGRGRRLNGAAQILEQKRQDSVAVSRQAVSLMRQKLRQTENLAGREQVSLLSDEDKQKISLLEMLLSELTGKKIRFAVPAWNMSGGNAQSAGTGWGLSYESVQSHYEAETTSFQSHGIVKTADGKEISFSLNMTMSREFYSRQSVQIQAGAGAAVDPLVINYDGPSAGLTETKIQFDLDADGVLDNISFVRPGSGFLALDQNGDGVINDGRELFGPQSGDGFADLALYDVDGNQWIDENDPIFSQLQIWTRDSAGNDQLLALGVAGVGAIYLGHISTEFALKDSSNNHNGQVRSTGVFLRENGTAGTVQHVDLVV</sequence>
<keyword evidence="2" id="KW-1185">Reference proteome</keyword>
<evidence type="ECO:0000313" key="1">
    <source>
        <dbReference type="EMBL" id="EGO62302.1"/>
    </source>
</evidence>
<dbReference type="AlphaFoldDB" id="F7NNW8"/>
<dbReference type="OrthoDB" id="1676884at2"/>
<dbReference type="PANTHER" id="PTHR39431">
    <property type="entry name" value="FRPA/C-RELATED PROTEIN"/>
    <property type="match status" value="1"/>
</dbReference>
<dbReference type="RefSeq" id="WP_004098964.1">
    <property type="nucleotide sequence ID" value="NZ_AFGF01000234.1"/>
</dbReference>
<evidence type="ECO:0008006" key="3">
    <source>
        <dbReference type="Google" id="ProtNLM"/>
    </source>
</evidence>
<accession>F7NNW8</accession>
<protein>
    <recommendedName>
        <fullName evidence="3">VCBS repeat-containing protein</fullName>
    </recommendedName>
</protein>
<organism evidence="1 2">
    <name type="scientific">Acetonema longum DSM 6540</name>
    <dbReference type="NCBI Taxonomy" id="1009370"/>
    <lineage>
        <taxon>Bacteria</taxon>
        <taxon>Bacillati</taxon>
        <taxon>Bacillota</taxon>
        <taxon>Negativicutes</taxon>
        <taxon>Acetonemataceae</taxon>
        <taxon>Acetonema</taxon>
    </lineage>
</organism>
<dbReference type="EMBL" id="AFGF01000234">
    <property type="protein sequence ID" value="EGO62302.1"/>
    <property type="molecule type" value="Genomic_DNA"/>
</dbReference>